<dbReference type="InterPro" id="IPR017441">
    <property type="entry name" value="Protein_kinase_ATP_BS"/>
</dbReference>
<keyword evidence="3" id="KW-0808">Transferase</keyword>
<dbReference type="Gene3D" id="3.30.200.20">
    <property type="entry name" value="Phosphorylase Kinase, domain 1"/>
    <property type="match status" value="1"/>
</dbReference>
<reference evidence="14" key="3">
    <citation type="submission" date="2020-12" db="UniProtKB">
        <authorList>
            <consortium name="EnsemblPlants"/>
        </authorList>
    </citation>
    <scope>IDENTIFICATION</scope>
</reference>
<evidence type="ECO:0000259" key="12">
    <source>
        <dbReference type="PROSITE" id="PS50011"/>
    </source>
</evidence>
<feature type="binding site" evidence="9">
    <location>
        <position position="221"/>
    </location>
    <ligand>
        <name>ATP</name>
        <dbReference type="ChEBI" id="CHEBI:30616"/>
    </ligand>
</feature>
<evidence type="ECO:0000313" key="13">
    <source>
        <dbReference type="EMBL" id="PNR53687.1"/>
    </source>
</evidence>
<dbReference type="PROSITE" id="PS00108">
    <property type="entry name" value="PROTEIN_KINASE_ST"/>
    <property type="match status" value="1"/>
</dbReference>
<evidence type="ECO:0000256" key="4">
    <source>
        <dbReference type="ARBA" id="ARBA00022741"/>
    </source>
</evidence>
<comment type="catalytic activity">
    <reaction evidence="7">
        <text>L-threonyl-[protein] + ATP = O-phospho-L-threonyl-[protein] + ADP + H(+)</text>
        <dbReference type="Rhea" id="RHEA:46608"/>
        <dbReference type="Rhea" id="RHEA-COMP:11060"/>
        <dbReference type="Rhea" id="RHEA-COMP:11605"/>
        <dbReference type="ChEBI" id="CHEBI:15378"/>
        <dbReference type="ChEBI" id="CHEBI:30013"/>
        <dbReference type="ChEBI" id="CHEBI:30616"/>
        <dbReference type="ChEBI" id="CHEBI:61977"/>
        <dbReference type="ChEBI" id="CHEBI:456216"/>
        <dbReference type="EC" id="2.7.11.1"/>
    </reaction>
</comment>
<evidence type="ECO:0000256" key="7">
    <source>
        <dbReference type="ARBA" id="ARBA00047899"/>
    </source>
</evidence>
<proteinExistence type="inferred from homology"/>
<dbReference type="Proteomes" id="UP000006727">
    <property type="component" value="Chromosome 5"/>
</dbReference>
<evidence type="ECO:0000256" key="3">
    <source>
        <dbReference type="ARBA" id="ARBA00022679"/>
    </source>
</evidence>
<keyword evidence="5" id="KW-0418">Kinase</keyword>
<sequence>MVNMRAIRLMQSRGRETVNRVLPGKKRWIVVAALLAGCISLAIVLETFSEGGIRKSFLSIVVHAASCSSTYQLPEDTSIPETLSDSCSKVVCQFHIAHRVFITLRSDNTVSVNIFCLSQVLLIISLAVVLIVFFQLTVVAIYVLRLYFRYSPSGENTVLEDEEEDSLPSTSSIQDCVAYSYKQLEKASNGFADKIGEGSFGTVYKGMLAHDGRESRPVAIKMMRHMTIDEGEIRRIGMLRHKHVLQLLGWSDLNTLEGRPLLMVTPLHSSLAKHLEDPDLKWLNWEARFKIAVGVAEGLAYLHDGLLQKLVHHDIKLGNILFDVETMHAYIADFGSAKFMEDNLDQVETRQFHGTTGYIDPHFRDSKIRSTKIDVYSFGVVLFVLAAGLKTLPIPQLVIQAKDEDIYDPKFLEDASFNREQLSRILRIARYCTRYNPAERPTLSQIVMMLRNDISVFPLVQDLSRAASCVATAFSKLKSFSPRYPAVGDRGKVE</sequence>
<evidence type="ECO:0000256" key="10">
    <source>
        <dbReference type="RuleBase" id="RU000304"/>
    </source>
</evidence>
<feature type="domain" description="Protein kinase" evidence="12">
    <location>
        <begin position="189"/>
        <end position="460"/>
    </location>
</feature>
<reference evidence="13 15" key="2">
    <citation type="journal article" date="2018" name="Plant J.">
        <title>The Physcomitrella patens chromosome-scale assembly reveals moss genome structure and evolution.</title>
        <authorList>
            <person name="Lang D."/>
            <person name="Ullrich K.K."/>
            <person name="Murat F."/>
            <person name="Fuchs J."/>
            <person name="Jenkins J."/>
            <person name="Haas F.B."/>
            <person name="Piednoel M."/>
            <person name="Gundlach H."/>
            <person name="Van Bel M."/>
            <person name="Meyberg R."/>
            <person name="Vives C."/>
            <person name="Morata J."/>
            <person name="Symeonidi A."/>
            <person name="Hiss M."/>
            <person name="Muchero W."/>
            <person name="Kamisugi Y."/>
            <person name="Saleh O."/>
            <person name="Blanc G."/>
            <person name="Decker E.L."/>
            <person name="van Gessel N."/>
            <person name="Grimwood J."/>
            <person name="Hayes R.D."/>
            <person name="Graham S.W."/>
            <person name="Gunter L.E."/>
            <person name="McDaniel S.F."/>
            <person name="Hoernstein S.N.W."/>
            <person name="Larsson A."/>
            <person name="Li F.W."/>
            <person name="Perroud P.F."/>
            <person name="Phillips J."/>
            <person name="Ranjan P."/>
            <person name="Rokshar D.S."/>
            <person name="Rothfels C.J."/>
            <person name="Schneider L."/>
            <person name="Shu S."/>
            <person name="Stevenson D.W."/>
            <person name="Thummler F."/>
            <person name="Tillich M."/>
            <person name="Villarreal Aguilar J.C."/>
            <person name="Widiez T."/>
            <person name="Wong G.K."/>
            <person name="Wymore A."/>
            <person name="Zhang Y."/>
            <person name="Zimmer A.D."/>
            <person name="Quatrano R.S."/>
            <person name="Mayer K.F.X."/>
            <person name="Goodstein D."/>
            <person name="Casacuberta J.M."/>
            <person name="Vandepoele K."/>
            <person name="Reski R."/>
            <person name="Cuming A.C."/>
            <person name="Tuskan G.A."/>
            <person name="Maumus F."/>
            <person name="Salse J."/>
            <person name="Schmutz J."/>
            <person name="Rensing S.A."/>
        </authorList>
    </citation>
    <scope>NUCLEOTIDE SEQUENCE [LARGE SCALE GENOMIC DNA]</scope>
    <source>
        <strain evidence="14 15">cv. Gransden 2004</strain>
    </source>
</reference>
<keyword evidence="11" id="KW-1133">Transmembrane helix</keyword>
<evidence type="ECO:0000313" key="14">
    <source>
        <dbReference type="EnsemblPlants" id="PAC:32955051.CDS.1"/>
    </source>
</evidence>
<evidence type="ECO:0000256" key="8">
    <source>
        <dbReference type="ARBA" id="ARBA00048679"/>
    </source>
</evidence>
<dbReference type="EnsemblPlants" id="Pp3c5_7220V3.1">
    <property type="protein sequence ID" value="PAC:32955051.CDS.1"/>
    <property type="gene ID" value="Pp3c5_7220"/>
</dbReference>
<evidence type="ECO:0000313" key="15">
    <source>
        <dbReference type="Proteomes" id="UP000006727"/>
    </source>
</evidence>
<keyword evidence="11" id="KW-0472">Membrane</keyword>
<dbReference type="PANTHER" id="PTHR48006:SF102">
    <property type="entry name" value="LEUCINE-RICH REPEAT-CONTAINING PROTEIN DDB_G0281931-RELATED"/>
    <property type="match status" value="1"/>
</dbReference>
<dbReference type="InterPro" id="IPR000719">
    <property type="entry name" value="Prot_kinase_dom"/>
</dbReference>
<dbReference type="InterPro" id="IPR011009">
    <property type="entry name" value="Kinase-like_dom_sf"/>
</dbReference>
<comment type="similarity">
    <text evidence="10">Belongs to the protein kinase superfamily.</text>
</comment>
<accession>A0A2K1KIT1</accession>
<dbReference type="EMBL" id="ABEU02000005">
    <property type="protein sequence ID" value="PNR53687.1"/>
    <property type="molecule type" value="Genomic_DNA"/>
</dbReference>
<keyword evidence="11" id="KW-0812">Transmembrane</keyword>
<dbReference type="EnsemblPlants" id="Pp3c5_7220V3.2">
    <property type="protein sequence ID" value="PAC:32955052.CDS.1"/>
    <property type="gene ID" value="Pp3c5_7220"/>
</dbReference>
<evidence type="ECO:0000256" key="1">
    <source>
        <dbReference type="ARBA" id="ARBA00012513"/>
    </source>
</evidence>
<dbReference type="GO" id="GO:0004672">
    <property type="term" value="F:protein kinase activity"/>
    <property type="evidence" value="ECO:0000318"/>
    <property type="project" value="GO_Central"/>
</dbReference>
<dbReference type="PROSITE" id="PS00107">
    <property type="entry name" value="PROTEIN_KINASE_ATP"/>
    <property type="match status" value="1"/>
</dbReference>
<dbReference type="GO" id="GO:0004674">
    <property type="term" value="F:protein serine/threonine kinase activity"/>
    <property type="evidence" value="ECO:0007669"/>
    <property type="project" value="UniProtKB-KW"/>
</dbReference>
<keyword evidence="6 9" id="KW-0067">ATP-binding</keyword>
<evidence type="ECO:0000256" key="2">
    <source>
        <dbReference type="ARBA" id="ARBA00022527"/>
    </source>
</evidence>
<evidence type="ECO:0000256" key="6">
    <source>
        <dbReference type="ARBA" id="ARBA00022840"/>
    </source>
</evidence>
<dbReference type="GO" id="GO:0007165">
    <property type="term" value="P:signal transduction"/>
    <property type="evidence" value="ECO:0000318"/>
    <property type="project" value="GO_Central"/>
</dbReference>
<dbReference type="Gramene" id="Pp3c5_7220V3.2">
    <property type="protein sequence ID" value="PAC:32955052.CDS.1"/>
    <property type="gene ID" value="Pp3c5_7220"/>
</dbReference>
<dbReference type="Pfam" id="PF00069">
    <property type="entry name" value="Pkinase"/>
    <property type="match status" value="1"/>
</dbReference>
<dbReference type="Gramene" id="Pp3c5_7220V3.1">
    <property type="protein sequence ID" value="PAC:32955051.CDS.1"/>
    <property type="gene ID" value="Pp3c5_7220"/>
</dbReference>
<dbReference type="InterPro" id="IPR051824">
    <property type="entry name" value="LRR_Rcpt-Like_S/T_Kinase"/>
</dbReference>
<dbReference type="SUPFAM" id="SSF56112">
    <property type="entry name" value="Protein kinase-like (PK-like)"/>
    <property type="match status" value="1"/>
</dbReference>
<name>A0A2K1KIT1_PHYPA</name>
<keyword evidence="2 10" id="KW-0723">Serine/threonine-protein kinase</keyword>
<dbReference type="PaxDb" id="3218-PP1S186_31V6.1"/>
<feature type="transmembrane region" description="Helical" evidence="11">
    <location>
        <begin position="373"/>
        <end position="392"/>
    </location>
</feature>
<dbReference type="Gene3D" id="1.10.510.10">
    <property type="entry name" value="Transferase(Phosphotransferase) domain 1"/>
    <property type="match status" value="1"/>
</dbReference>
<evidence type="ECO:0000256" key="11">
    <source>
        <dbReference type="SAM" id="Phobius"/>
    </source>
</evidence>
<dbReference type="EC" id="2.7.11.1" evidence="1"/>
<dbReference type="AlphaFoldDB" id="A0A2K1KIT1"/>
<dbReference type="InterPro" id="IPR008271">
    <property type="entry name" value="Ser/Thr_kinase_AS"/>
</dbReference>
<reference evidence="13 15" key="1">
    <citation type="journal article" date="2008" name="Science">
        <title>The Physcomitrella genome reveals evolutionary insights into the conquest of land by plants.</title>
        <authorList>
            <person name="Rensing S."/>
            <person name="Lang D."/>
            <person name="Zimmer A."/>
            <person name="Terry A."/>
            <person name="Salamov A."/>
            <person name="Shapiro H."/>
            <person name="Nishiyama T."/>
            <person name="Perroud P.-F."/>
            <person name="Lindquist E."/>
            <person name="Kamisugi Y."/>
            <person name="Tanahashi T."/>
            <person name="Sakakibara K."/>
            <person name="Fujita T."/>
            <person name="Oishi K."/>
            <person name="Shin-I T."/>
            <person name="Kuroki Y."/>
            <person name="Toyoda A."/>
            <person name="Suzuki Y."/>
            <person name="Hashimoto A."/>
            <person name="Yamaguchi K."/>
            <person name="Sugano A."/>
            <person name="Kohara Y."/>
            <person name="Fujiyama A."/>
            <person name="Anterola A."/>
            <person name="Aoki S."/>
            <person name="Ashton N."/>
            <person name="Barbazuk W.B."/>
            <person name="Barker E."/>
            <person name="Bennetzen J."/>
            <person name="Bezanilla M."/>
            <person name="Blankenship R."/>
            <person name="Cho S.H."/>
            <person name="Dutcher S."/>
            <person name="Estelle M."/>
            <person name="Fawcett J.A."/>
            <person name="Gundlach H."/>
            <person name="Hanada K."/>
            <person name="Heyl A."/>
            <person name="Hicks K.A."/>
            <person name="Hugh J."/>
            <person name="Lohr M."/>
            <person name="Mayer K."/>
            <person name="Melkozernov A."/>
            <person name="Murata T."/>
            <person name="Nelson D."/>
            <person name="Pils B."/>
            <person name="Prigge M."/>
            <person name="Reiss B."/>
            <person name="Renner T."/>
            <person name="Rombauts S."/>
            <person name="Rushton P."/>
            <person name="Sanderfoot A."/>
            <person name="Schween G."/>
            <person name="Shiu S.-H."/>
            <person name="Stueber K."/>
            <person name="Theodoulou F.L."/>
            <person name="Tu H."/>
            <person name="Van de Peer Y."/>
            <person name="Verrier P.J."/>
            <person name="Waters E."/>
            <person name="Wood A."/>
            <person name="Yang L."/>
            <person name="Cove D."/>
            <person name="Cuming A."/>
            <person name="Hasebe M."/>
            <person name="Lucas S."/>
            <person name="Mishler D.B."/>
            <person name="Reski R."/>
            <person name="Grigoriev I."/>
            <person name="Quatrano R.S."/>
            <person name="Boore J.L."/>
        </authorList>
    </citation>
    <scope>NUCLEOTIDE SEQUENCE [LARGE SCALE GENOMIC DNA]</scope>
    <source>
        <strain evidence="14 15">cv. Gransden 2004</strain>
    </source>
</reference>
<dbReference type="RefSeq" id="XP_024375549.1">
    <property type="nucleotide sequence ID" value="XM_024519781.2"/>
</dbReference>
<dbReference type="KEGG" id="ppp:112282328"/>
<dbReference type="GO" id="GO:0005524">
    <property type="term" value="F:ATP binding"/>
    <property type="evidence" value="ECO:0007669"/>
    <property type="project" value="UniProtKB-UniRule"/>
</dbReference>
<feature type="transmembrane region" description="Helical" evidence="11">
    <location>
        <begin position="28"/>
        <end position="48"/>
    </location>
</feature>
<dbReference type="PANTHER" id="PTHR48006">
    <property type="entry name" value="LEUCINE-RICH REPEAT-CONTAINING PROTEIN DDB_G0281931-RELATED"/>
    <property type="match status" value="1"/>
</dbReference>
<gene>
    <name evidence="14" type="primary">LOC112282328</name>
    <name evidence="13" type="ORF">PHYPA_007362</name>
</gene>
<dbReference type="SMART" id="SM00220">
    <property type="entry name" value="S_TKc"/>
    <property type="match status" value="1"/>
</dbReference>
<keyword evidence="15" id="KW-1185">Reference proteome</keyword>
<feature type="transmembrane region" description="Helical" evidence="11">
    <location>
        <begin position="120"/>
        <end position="144"/>
    </location>
</feature>
<comment type="catalytic activity">
    <reaction evidence="8">
        <text>L-seryl-[protein] + ATP = O-phospho-L-seryl-[protein] + ADP + H(+)</text>
        <dbReference type="Rhea" id="RHEA:17989"/>
        <dbReference type="Rhea" id="RHEA-COMP:9863"/>
        <dbReference type="Rhea" id="RHEA-COMP:11604"/>
        <dbReference type="ChEBI" id="CHEBI:15378"/>
        <dbReference type="ChEBI" id="CHEBI:29999"/>
        <dbReference type="ChEBI" id="CHEBI:30616"/>
        <dbReference type="ChEBI" id="CHEBI:83421"/>
        <dbReference type="ChEBI" id="CHEBI:456216"/>
        <dbReference type="EC" id="2.7.11.1"/>
    </reaction>
</comment>
<evidence type="ECO:0000256" key="5">
    <source>
        <dbReference type="ARBA" id="ARBA00022777"/>
    </source>
</evidence>
<keyword evidence="4 9" id="KW-0547">Nucleotide-binding</keyword>
<dbReference type="GO" id="GO:0005886">
    <property type="term" value="C:plasma membrane"/>
    <property type="evidence" value="ECO:0000318"/>
    <property type="project" value="GO_Central"/>
</dbReference>
<evidence type="ECO:0000256" key="9">
    <source>
        <dbReference type="PROSITE-ProRule" id="PRU10141"/>
    </source>
</evidence>
<dbReference type="OrthoDB" id="1935106at2759"/>
<dbReference type="PROSITE" id="PS50011">
    <property type="entry name" value="PROTEIN_KINASE_DOM"/>
    <property type="match status" value="1"/>
</dbReference>
<protein>
    <recommendedName>
        <fullName evidence="1">non-specific serine/threonine protein kinase</fullName>
        <ecNumber evidence="1">2.7.11.1</ecNumber>
    </recommendedName>
</protein>
<dbReference type="GeneID" id="112282328"/>
<organism evidence="13">
    <name type="scientific">Physcomitrium patens</name>
    <name type="common">Spreading-leaved earth moss</name>
    <name type="synonym">Physcomitrella patens</name>
    <dbReference type="NCBI Taxonomy" id="3218"/>
    <lineage>
        <taxon>Eukaryota</taxon>
        <taxon>Viridiplantae</taxon>
        <taxon>Streptophyta</taxon>
        <taxon>Embryophyta</taxon>
        <taxon>Bryophyta</taxon>
        <taxon>Bryophytina</taxon>
        <taxon>Bryopsida</taxon>
        <taxon>Funariidae</taxon>
        <taxon>Funariales</taxon>
        <taxon>Funariaceae</taxon>
        <taxon>Physcomitrium</taxon>
    </lineage>
</organism>